<protein>
    <recommendedName>
        <fullName evidence="2">Acyltransferase 3 domain-containing protein</fullName>
    </recommendedName>
</protein>
<evidence type="ECO:0000313" key="3">
    <source>
        <dbReference type="EMBL" id="SVD20627.1"/>
    </source>
</evidence>
<dbReference type="EMBL" id="UINC01136085">
    <property type="protein sequence ID" value="SVD20627.1"/>
    <property type="molecule type" value="Genomic_DNA"/>
</dbReference>
<feature type="domain" description="Acyltransferase 3" evidence="2">
    <location>
        <begin position="8"/>
        <end position="100"/>
    </location>
</feature>
<feature type="transmembrane region" description="Helical" evidence="1">
    <location>
        <begin position="12"/>
        <end position="34"/>
    </location>
</feature>
<accession>A0A382TGM5</accession>
<keyword evidence="1" id="KW-0812">Transmembrane</keyword>
<reference evidence="3" key="1">
    <citation type="submission" date="2018-05" db="EMBL/GenBank/DDBJ databases">
        <authorList>
            <person name="Lanie J.A."/>
            <person name="Ng W.-L."/>
            <person name="Kazmierczak K.M."/>
            <person name="Andrzejewski T.M."/>
            <person name="Davidsen T.M."/>
            <person name="Wayne K.J."/>
            <person name="Tettelin H."/>
            <person name="Glass J.I."/>
            <person name="Rusch D."/>
            <person name="Podicherti R."/>
            <person name="Tsui H.-C.T."/>
            <person name="Winkler M.E."/>
        </authorList>
    </citation>
    <scope>NUCLEOTIDE SEQUENCE</scope>
</reference>
<evidence type="ECO:0000259" key="2">
    <source>
        <dbReference type="Pfam" id="PF01757"/>
    </source>
</evidence>
<feature type="transmembrane region" description="Helical" evidence="1">
    <location>
        <begin position="54"/>
        <end position="75"/>
    </location>
</feature>
<gene>
    <name evidence="3" type="ORF">METZ01_LOCUS373481</name>
</gene>
<dbReference type="PANTHER" id="PTHR36927:SF1">
    <property type="entry name" value="MDO-LIKE PROTEIN"/>
    <property type="match status" value="1"/>
</dbReference>
<feature type="non-terminal residue" evidence="3">
    <location>
        <position position="102"/>
    </location>
</feature>
<evidence type="ECO:0000256" key="1">
    <source>
        <dbReference type="SAM" id="Phobius"/>
    </source>
</evidence>
<dbReference type="InterPro" id="IPR002656">
    <property type="entry name" value="Acyl_transf_3_dom"/>
</dbReference>
<dbReference type="AlphaFoldDB" id="A0A382TGM5"/>
<name>A0A382TGM5_9ZZZZ</name>
<sequence>MRQIDRLHYMDSLRATAMFLGLVLHGSVVFAQWSVDFLRVQDEPSVYVRLFPELVHVFRMQLFFLVAGFFSMVVCQKRGIKSYAINRFKRIFVPFILCVLFL</sequence>
<keyword evidence="1" id="KW-0472">Membrane</keyword>
<keyword evidence="1" id="KW-1133">Transmembrane helix</keyword>
<dbReference type="GO" id="GO:0016747">
    <property type="term" value="F:acyltransferase activity, transferring groups other than amino-acyl groups"/>
    <property type="evidence" value="ECO:0007669"/>
    <property type="project" value="InterPro"/>
</dbReference>
<proteinExistence type="predicted"/>
<dbReference type="PANTHER" id="PTHR36927">
    <property type="entry name" value="BLR4337 PROTEIN"/>
    <property type="match status" value="1"/>
</dbReference>
<dbReference type="InterPro" id="IPR050623">
    <property type="entry name" value="Glucan_succinyl_AcylTrfase"/>
</dbReference>
<organism evidence="3">
    <name type="scientific">marine metagenome</name>
    <dbReference type="NCBI Taxonomy" id="408172"/>
    <lineage>
        <taxon>unclassified sequences</taxon>
        <taxon>metagenomes</taxon>
        <taxon>ecological metagenomes</taxon>
    </lineage>
</organism>
<dbReference type="Pfam" id="PF01757">
    <property type="entry name" value="Acyl_transf_3"/>
    <property type="match status" value="1"/>
</dbReference>